<evidence type="ECO:0000259" key="1">
    <source>
        <dbReference type="Pfam" id="PF05709"/>
    </source>
</evidence>
<accession>A0A1C4C3S0</accession>
<dbReference type="Proteomes" id="UP000199268">
    <property type="component" value="Unassembled WGS sequence"/>
</dbReference>
<dbReference type="InterPro" id="IPR008841">
    <property type="entry name" value="Siphovirus-type_tail_N"/>
</dbReference>
<reference evidence="3" key="1">
    <citation type="submission" date="2016-08" db="EMBL/GenBank/DDBJ databases">
        <authorList>
            <person name="Varghese N."/>
            <person name="Submissions Spin"/>
        </authorList>
    </citation>
    <scope>NUCLEOTIDE SEQUENCE [LARGE SCALE GENOMIC DNA]</scope>
    <source>
        <strain evidence="3">R-53094</strain>
    </source>
</reference>
<proteinExistence type="predicted"/>
<dbReference type="Pfam" id="PF05709">
    <property type="entry name" value="Sipho_tail"/>
    <property type="match status" value="1"/>
</dbReference>
<organism evidence="2 3">
    <name type="scientific">Weissella bombi</name>
    <dbReference type="NCBI Taxonomy" id="1505725"/>
    <lineage>
        <taxon>Bacteria</taxon>
        <taxon>Bacillati</taxon>
        <taxon>Bacillota</taxon>
        <taxon>Bacilli</taxon>
        <taxon>Lactobacillales</taxon>
        <taxon>Lactobacillaceae</taxon>
        <taxon>Weissella</taxon>
    </lineage>
</organism>
<gene>
    <name evidence="2" type="ORF">GA0061074_1213</name>
</gene>
<feature type="domain" description="Siphovirus-type tail component RIFT-related" evidence="1">
    <location>
        <begin position="15"/>
        <end position="132"/>
    </location>
</feature>
<sequence length="278" mass="31306">MSTKFQSDILIQRLDGTTYDLGAEGIRVVTFDPPSPAYAHTYAQTSNYGATLGGTQITQVSIPLTFDVIAHDNFDYELQRLKVLQIFSSVEPFYVISLRTPFMRWKVVAEPFSYPRSGNYWKAKNVAVNLICYEGLAESIATTLQNATVNGHEYDASLGVPLADYNYQFHTTNFKVYNPSIIPLLADERPVTILFKGRASSGLTITNRTTNQTFTYKKPINTSDDFKLIGLVPIMNGIQRLGNDYSSRSFIDLARGYNNFEISGASDFTISFETRFYY</sequence>
<evidence type="ECO:0000313" key="2">
    <source>
        <dbReference type="EMBL" id="SCC13751.1"/>
    </source>
</evidence>
<dbReference type="RefSeq" id="WP_092463990.1">
    <property type="nucleotide sequence ID" value="NZ_BJEE01000010.1"/>
</dbReference>
<dbReference type="STRING" id="1505725.GA0061074_1213"/>
<name>A0A1C4C3S0_9LACO</name>
<keyword evidence="3" id="KW-1185">Reference proteome</keyword>
<dbReference type="AlphaFoldDB" id="A0A1C4C3S0"/>
<evidence type="ECO:0000313" key="3">
    <source>
        <dbReference type="Proteomes" id="UP000199268"/>
    </source>
</evidence>
<dbReference type="EMBL" id="FMAO01000021">
    <property type="protein sequence ID" value="SCC13751.1"/>
    <property type="molecule type" value="Genomic_DNA"/>
</dbReference>
<dbReference type="OrthoDB" id="2194642at2"/>
<protein>
    <submittedName>
        <fullName evidence="2">Phage tail protein</fullName>
    </submittedName>
</protein>